<name>A0A2W2DG59_9ACTN</name>
<feature type="chain" id="PRO_5015981079" evidence="1">
    <location>
        <begin position="31"/>
        <end position="136"/>
    </location>
</feature>
<evidence type="ECO:0000313" key="3">
    <source>
        <dbReference type="Proteomes" id="UP000248749"/>
    </source>
</evidence>
<keyword evidence="3" id="KW-1185">Reference proteome</keyword>
<dbReference type="OrthoDB" id="1099523at2"/>
<comment type="caution">
    <text evidence="2">The sequence shown here is derived from an EMBL/GenBank/DDBJ whole genome shotgun (WGS) entry which is preliminary data.</text>
</comment>
<dbReference type="AlphaFoldDB" id="A0A2W2DG59"/>
<organism evidence="2 3">
    <name type="scientific">Micromonospora deserti</name>
    <dbReference type="NCBI Taxonomy" id="2070366"/>
    <lineage>
        <taxon>Bacteria</taxon>
        <taxon>Bacillati</taxon>
        <taxon>Actinomycetota</taxon>
        <taxon>Actinomycetes</taxon>
        <taxon>Micromonosporales</taxon>
        <taxon>Micromonosporaceae</taxon>
        <taxon>Micromonospora</taxon>
    </lineage>
</organism>
<dbReference type="Proteomes" id="UP000248749">
    <property type="component" value="Unassembled WGS sequence"/>
</dbReference>
<keyword evidence="1" id="KW-0732">Signal</keyword>
<evidence type="ECO:0000256" key="1">
    <source>
        <dbReference type="SAM" id="SignalP"/>
    </source>
</evidence>
<protein>
    <submittedName>
        <fullName evidence="2">Spore-associated protein A</fullName>
    </submittedName>
</protein>
<sequence length="136" mass="13877">MRISQKVAALGFAAAAATAGAMVNAAPAHAALYGGQCGSGYGVVNLIDLPDSRGTVYLTYNSSTGKNCVVTVRENPGTATLMEAYLRRSGTSSWVKDSGNYTTYAGPVYVSAAGSCVDWGGTIGTASRTRYGTNCG</sequence>
<dbReference type="EMBL" id="POUB01000002">
    <property type="protein sequence ID" value="PZG02919.1"/>
    <property type="molecule type" value="Genomic_DNA"/>
</dbReference>
<accession>A0A2W2DG59</accession>
<evidence type="ECO:0000313" key="2">
    <source>
        <dbReference type="EMBL" id="PZG02919.1"/>
    </source>
</evidence>
<reference evidence="2 3" key="1">
    <citation type="submission" date="2018-01" db="EMBL/GenBank/DDBJ databases">
        <title>Draft genome sequence of Salinispora sp. 13K206.</title>
        <authorList>
            <person name="Sahin N."/>
            <person name="Saygin H."/>
            <person name="Ay H."/>
        </authorList>
    </citation>
    <scope>NUCLEOTIDE SEQUENCE [LARGE SCALE GENOMIC DNA]</scope>
    <source>
        <strain evidence="2 3">13K206</strain>
    </source>
</reference>
<gene>
    <name evidence="2" type="ORF">C1I99_00155</name>
</gene>
<feature type="signal peptide" evidence="1">
    <location>
        <begin position="1"/>
        <end position="30"/>
    </location>
</feature>
<proteinExistence type="predicted"/>